<gene>
    <name evidence="5" type="ORF">ACFP81_03155</name>
</gene>
<dbReference type="PANTHER" id="PTHR34216">
    <property type="match status" value="1"/>
</dbReference>
<accession>A0ABW1YCH3</accession>
<comment type="subcellular location">
    <subcellularLocation>
        <location evidence="1">Secreted</location>
    </subcellularLocation>
</comment>
<dbReference type="InterPro" id="IPR011330">
    <property type="entry name" value="Glyco_hydro/deAcase_b/a-brl"/>
</dbReference>
<sequence length="335" mass="35339">MRRWLALVAGALALAGGAAQAGREGPPVTLVYHQVGVPGGPTLSISPGQLQARVRGLQQLGYRLTTTSQALAAQPGEAVAVIQFDDGLASVYEFAFPALRELGVPGTVYIIWDQVGQPGFMTAAQLRELQAAGWEIGHHTRSHAALPDLTPAGLAHELGAVPGWQPRCVAYPLNRQDARVRRAAQAQGLSCGVAGGPYALVTDPQALPAPAITPWDAAFLPQRAEWGVGGRTPLLLAGAVWPWLDRSGAEQPAAAAPLNWNPAHYELLGNGLYSFEWAGERQIQASWRAGDWALNLAARRGAGEFSGFGVAYNHFPVTLAAGLGTGGHWLLARGR</sequence>
<keyword evidence="6" id="KW-1185">Reference proteome</keyword>
<comment type="caution">
    <text evidence="5">The sequence shown here is derived from an EMBL/GenBank/DDBJ whole genome shotgun (WGS) entry which is preliminary data.</text>
</comment>
<name>A0ABW1YCH3_9DEIO</name>
<feature type="domain" description="NodB homology" evidence="4">
    <location>
        <begin position="75"/>
        <end position="189"/>
    </location>
</feature>
<evidence type="ECO:0000259" key="4">
    <source>
        <dbReference type="Pfam" id="PF01522"/>
    </source>
</evidence>
<dbReference type="PANTHER" id="PTHR34216:SF3">
    <property type="entry name" value="POLY-BETA-1,6-N-ACETYL-D-GLUCOSAMINE N-DEACETYLASE"/>
    <property type="match status" value="1"/>
</dbReference>
<dbReference type="Pfam" id="PF01522">
    <property type="entry name" value="Polysacc_deac_1"/>
    <property type="match status" value="1"/>
</dbReference>
<evidence type="ECO:0000313" key="6">
    <source>
        <dbReference type="Proteomes" id="UP001596297"/>
    </source>
</evidence>
<evidence type="ECO:0000256" key="2">
    <source>
        <dbReference type="ARBA" id="ARBA00022729"/>
    </source>
</evidence>
<organism evidence="5 6">
    <name type="scientific">Deinococcus lacus</name>
    <dbReference type="NCBI Taxonomy" id="392561"/>
    <lineage>
        <taxon>Bacteria</taxon>
        <taxon>Thermotogati</taxon>
        <taxon>Deinococcota</taxon>
        <taxon>Deinococci</taxon>
        <taxon>Deinococcales</taxon>
        <taxon>Deinococcaceae</taxon>
        <taxon>Deinococcus</taxon>
    </lineage>
</organism>
<dbReference type="Gene3D" id="3.20.20.370">
    <property type="entry name" value="Glycoside hydrolase/deacetylase"/>
    <property type="match status" value="1"/>
</dbReference>
<evidence type="ECO:0000256" key="1">
    <source>
        <dbReference type="ARBA" id="ARBA00004613"/>
    </source>
</evidence>
<dbReference type="InterPro" id="IPR002509">
    <property type="entry name" value="NODB_dom"/>
</dbReference>
<dbReference type="CDD" id="cd10970">
    <property type="entry name" value="CE4_DAC_u1_6s"/>
    <property type="match status" value="1"/>
</dbReference>
<proteinExistence type="predicted"/>
<feature type="signal peptide" evidence="3">
    <location>
        <begin position="1"/>
        <end position="21"/>
    </location>
</feature>
<evidence type="ECO:0000256" key="3">
    <source>
        <dbReference type="SAM" id="SignalP"/>
    </source>
</evidence>
<dbReference type="SUPFAM" id="SSF88713">
    <property type="entry name" value="Glycoside hydrolase/deacetylase"/>
    <property type="match status" value="1"/>
</dbReference>
<dbReference type="EMBL" id="JBHSWD010000001">
    <property type="protein sequence ID" value="MFC6591125.1"/>
    <property type="molecule type" value="Genomic_DNA"/>
</dbReference>
<protein>
    <submittedName>
        <fullName evidence="5">Polysaccharide deacetylase family protein</fullName>
    </submittedName>
</protein>
<reference evidence="6" key="1">
    <citation type="journal article" date="2019" name="Int. J. Syst. Evol. Microbiol.">
        <title>The Global Catalogue of Microorganisms (GCM) 10K type strain sequencing project: providing services to taxonomists for standard genome sequencing and annotation.</title>
        <authorList>
            <consortium name="The Broad Institute Genomics Platform"/>
            <consortium name="The Broad Institute Genome Sequencing Center for Infectious Disease"/>
            <person name="Wu L."/>
            <person name="Ma J."/>
        </authorList>
    </citation>
    <scope>NUCLEOTIDE SEQUENCE [LARGE SCALE GENOMIC DNA]</scope>
    <source>
        <strain evidence="6">CGMCC 1.15772</strain>
    </source>
</reference>
<evidence type="ECO:0000313" key="5">
    <source>
        <dbReference type="EMBL" id="MFC6591125.1"/>
    </source>
</evidence>
<dbReference type="RefSeq" id="WP_380082133.1">
    <property type="nucleotide sequence ID" value="NZ_JBHSWD010000001.1"/>
</dbReference>
<dbReference type="Proteomes" id="UP001596297">
    <property type="component" value="Unassembled WGS sequence"/>
</dbReference>
<feature type="chain" id="PRO_5046557577" evidence="3">
    <location>
        <begin position="22"/>
        <end position="335"/>
    </location>
</feature>
<dbReference type="InterPro" id="IPR051398">
    <property type="entry name" value="Polysacch_Deacetylase"/>
</dbReference>
<keyword evidence="2 3" id="KW-0732">Signal</keyword>